<reference evidence="2" key="1">
    <citation type="journal article" date="2021" name="PeerJ">
        <title>Extensive microbial diversity within the chicken gut microbiome revealed by metagenomics and culture.</title>
        <authorList>
            <person name="Gilroy R."/>
            <person name="Ravi A."/>
            <person name="Getino M."/>
            <person name="Pursley I."/>
            <person name="Horton D.L."/>
            <person name="Alikhan N.F."/>
            <person name="Baker D."/>
            <person name="Gharbi K."/>
            <person name="Hall N."/>
            <person name="Watson M."/>
            <person name="Adriaenssens E.M."/>
            <person name="Foster-Nyarko E."/>
            <person name="Jarju S."/>
            <person name="Secka A."/>
            <person name="Antonio M."/>
            <person name="Oren A."/>
            <person name="Chaudhuri R.R."/>
            <person name="La Ragione R."/>
            <person name="Hildebrand F."/>
            <person name="Pallen M.J."/>
        </authorList>
    </citation>
    <scope>NUCLEOTIDE SEQUENCE</scope>
    <source>
        <strain evidence="2">CHK33-7979</strain>
    </source>
</reference>
<dbReference type="InterPro" id="IPR036890">
    <property type="entry name" value="HATPase_C_sf"/>
</dbReference>
<proteinExistence type="predicted"/>
<gene>
    <name evidence="2" type="ORF">H9826_08525</name>
</gene>
<comment type="caution">
    <text evidence="2">The sequence shown here is derived from an EMBL/GenBank/DDBJ whole genome shotgun (WGS) entry which is preliminary data.</text>
</comment>
<protein>
    <submittedName>
        <fullName evidence="2">GHKL domain-containing protein</fullName>
    </submittedName>
</protein>
<dbReference type="Pfam" id="PF14501">
    <property type="entry name" value="HATPase_c_5"/>
    <property type="match status" value="1"/>
</dbReference>
<name>A0A9D1Z4N8_9FIRM</name>
<sequence>MSVLLWFVGGLLAAAVIVLSVRLLRLHRVLEQERQENRHLRELLFIGSRETESKLGHLRRLRHDLRRYLQTAEGPTLPQELSSALNQPISPPGNWTLSALVSLYQSQAQALGIEADLCLPVEPDLDELLPDFCLILSNLLENSLEALAREGGGWLRARCTSSGGGYISLVVANSSATHLRRINRRYLSSKRGIRFGTGLSTVQGVVRRRGGRAEFTADGQQFRVSIFLPCSSPKDSPVCASSPRGDSPLK</sequence>
<organism evidence="2 3">
    <name type="scientific">Candidatus Intestinimonas merdavium</name>
    <dbReference type="NCBI Taxonomy" id="2838622"/>
    <lineage>
        <taxon>Bacteria</taxon>
        <taxon>Bacillati</taxon>
        <taxon>Bacillota</taxon>
        <taxon>Clostridia</taxon>
        <taxon>Eubacteriales</taxon>
        <taxon>Intestinimonas</taxon>
    </lineage>
</organism>
<dbReference type="InterPro" id="IPR032834">
    <property type="entry name" value="NatK-like_C"/>
</dbReference>
<dbReference type="EMBL" id="DXCX01000087">
    <property type="protein sequence ID" value="HIY73999.1"/>
    <property type="molecule type" value="Genomic_DNA"/>
</dbReference>
<dbReference type="Gene3D" id="3.30.565.10">
    <property type="entry name" value="Histidine kinase-like ATPase, C-terminal domain"/>
    <property type="match status" value="1"/>
</dbReference>
<dbReference type="AlphaFoldDB" id="A0A9D1Z4N8"/>
<dbReference type="Proteomes" id="UP000886824">
    <property type="component" value="Unassembled WGS sequence"/>
</dbReference>
<evidence type="ECO:0000313" key="3">
    <source>
        <dbReference type="Proteomes" id="UP000886824"/>
    </source>
</evidence>
<evidence type="ECO:0000313" key="2">
    <source>
        <dbReference type="EMBL" id="HIY73999.1"/>
    </source>
</evidence>
<accession>A0A9D1Z4N8</accession>
<evidence type="ECO:0000259" key="1">
    <source>
        <dbReference type="Pfam" id="PF14501"/>
    </source>
</evidence>
<reference evidence="2" key="2">
    <citation type="submission" date="2021-04" db="EMBL/GenBank/DDBJ databases">
        <authorList>
            <person name="Gilroy R."/>
        </authorList>
    </citation>
    <scope>NUCLEOTIDE SEQUENCE</scope>
    <source>
        <strain evidence="2">CHK33-7979</strain>
    </source>
</reference>
<dbReference type="SUPFAM" id="SSF55874">
    <property type="entry name" value="ATPase domain of HSP90 chaperone/DNA topoisomerase II/histidine kinase"/>
    <property type="match status" value="1"/>
</dbReference>
<feature type="domain" description="Sensor histidine kinase NatK-like C-terminal" evidence="1">
    <location>
        <begin position="131"/>
        <end position="229"/>
    </location>
</feature>